<proteinExistence type="predicted"/>
<sequence>MPTARRTPRKLRRFQRAAAFHNARATTASTPAAQFRAAADALISAAKHTRNIKQVRDLRQQIAQHAKWALEASGANDKSRAHGEQTLAKPGSESQRLGIAVMVLQGAINALPATERDSKFEFYIEQFKSESSRIDTLGGVRL</sequence>
<protein>
    <recommendedName>
        <fullName evidence="4">Conjugal transfer protein TraD</fullName>
    </recommendedName>
</protein>
<comment type="caution">
    <text evidence="2">The sequence shown here is derived from an EMBL/GenBank/DDBJ whole genome shotgun (WGS) entry which is preliminary data.</text>
</comment>
<evidence type="ECO:0008006" key="4">
    <source>
        <dbReference type="Google" id="ProtNLM"/>
    </source>
</evidence>
<gene>
    <name evidence="2" type="ORF">GCM10010470_02080</name>
</gene>
<accession>A0ABN3V0M2</accession>
<dbReference type="EMBL" id="BAAAUX010000001">
    <property type="protein sequence ID" value="GAA2773871.1"/>
    <property type="molecule type" value="Genomic_DNA"/>
</dbReference>
<dbReference type="Proteomes" id="UP001500979">
    <property type="component" value="Unassembled WGS sequence"/>
</dbReference>
<keyword evidence="3" id="KW-1185">Reference proteome</keyword>
<evidence type="ECO:0000313" key="3">
    <source>
        <dbReference type="Proteomes" id="UP001500979"/>
    </source>
</evidence>
<evidence type="ECO:0000256" key="1">
    <source>
        <dbReference type="SAM" id="MobiDB-lite"/>
    </source>
</evidence>
<feature type="region of interest" description="Disordered" evidence="1">
    <location>
        <begin position="73"/>
        <end position="93"/>
    </location>
</feature>
<dbReference type="RefSeq" id="WP_344677389.1">
    <property type="nucleotide sequence ID" value="NZ_BAAAUX010000001.1"/>
</dbReference>
<name>A0ABN3V0M2_9PSEU</name>
<evidence type="ECO:0000313" key="2">
    <source>
        <dbReference type="EMBL" id="GAA2773871.1"/>
    </source>
</evidence>
<reference evidence="2 3" key="1">
    <citation type="journal article" date="2019" name="Int. J. Syst. Evol. Microbiol.">
        <title>The Global Catalogue of Microorganisms (GCM) 10K type strain sequencing project: providing services to taxonomists for standard genome sequencing and annotation.</title>
        <authorList>
            <consortium name="The Broad Institute Genomics Platform"/>
            <consortium name="The Broad Institute Genome Sequencing Center for Infectious Disease"/>
            <person name="Wu L."/>
            <person name="Ma J."/>
        </authorList>
    </citation>
    <scope>NUCLEOTIDE SEQUENCE [LARGE SCALE GENOMIC DNA]</scope>
    <source>
        <strain evidence="2 3">JCM 9383</strain>
    </source>
</reference>
<organism evidence="2 3">
    <name type="scientific">Saccharopolyspora taberi</name>
    <dbReference type="NCBI Taxonomy" id="60895"/>
    <lineage>
        <taxon>Bacteria</taxon>
        <taxon>Bacillati</taxon>
        <taxon>Actinomycetota</taxon>
        <taxon>Actinomycetes</taxon>
        <taxon>Pseudonocardiales</taxon>
        <taxon>Pseudonocardiaceae</taxon>
        <taxon>Saccharopolyspora</taxon>
    </lineage>
</organism>